<keyword evidence="4" id="KW-0677">Repeat</keyword>
<evidence type="ECO:0000256" key="1">
    <source>
        <dbReference type="ARBA" id="ARBA00004498"/>
    </source>
</evidence>
<organism evidence="10 11">
    <name type="scientific">Clavelina lepadiformis</name>
    <name type="common">Light-bulb sea squirt</name>
    <name type="synonym">Ascidia lepadiformis</name>
    <dbReference type="NCBI Taxonomy" id="159417"/>
    <lineage>
        <taxon>Eukaryota</taxon>
        <taxon>Metazoa</taxon>
        <taxon>Chordata</taxon>
        <taxon>Tunicata</taxon>
        <taxon>Ascidiacea</taxon>
        <taxon>Aplousobranchia</taxon>
        <taxon>Clavelinidae</taxon>
        <taxon>Clavelina</taxon>
    </lineage>
</organism>
<evidence type="ECO:0000313" key="10">
    <source>
        <dbReference type="EMBL" id="CAK8697419.1"/>
    </source>
</evidence>
<dbReference type="Gene3D" id="2.60.40.4060">
    <property type="entry name" value="Reeler domain"/>
    <property type="match status" value="1"/>
</dbReference>
<keyword evidence="5" id="KW-0130">Cell adhesion</keyword>
<dbReference type="SUPFAM" id="SSF82895">
    <property type="entry name" value="TSP-1 type 1 repeat"/>
    <property type="match status" value="7"/>
</dbReference>
<dbReference type="PROSITE" id="PS51020">
    <property type="entry name" value="SPONDIN"/>
    <property type="match status" value="1"/>
</dbReference>
<keyword evidence="7" id="KW-0732">Signal</keyword>
<evidence type="ECO:0000256" key="6">
    <source>
        <dbReference type="ARBA" id="ARBA00030964"/>
    </source>
</evidence>
<dbReference type="InterPro" id="IPR051418">
    <property type="entry name" value="Spondin/Thrombospondin_T1"/>
</dbReference>
<evidence type="ECO:0000256" key="3">
    <source>
        <dbReference type="ARBA" id="ARBA00022530"/>
    </source>
</evidence>
<dbReference type="PROSITE" id="PS51019">
    <property type="entry name" value="REELIN"/>
    <property type="match status" value="1"/>
</dbReference>
<keyword evidence="3" id="KW-0964">Secreted</keyword>
<dbReference type="PANTHER" id="PTHR11311">
    <property type="entry name" value="SPONDIN"/>
    <property type="match status" value="1"/>
</dbReference>
<evidence type="ECO:0000256" key="2">
    <source>
        <dbReference type="ARBA" id="ARBA00019594"/>
    </source>
</evidence>
<comment type="subcellular location">
    <subcellularLocation>
        <location evidence="1">Secreted</location>
        <location evidence="1">Extracellular space</location>
        <location evidence="1">Extracellular matrix</location>
    </subcellularLocation>
</comment>
<reference evidence="10 11" key="1">
    <citation type="submission" date="2024-02" db="EMBL/GenBank/DDBJ databases">
        <authorList>
            <person name="Daric V."/>
            <person name="Darras S."/>
        </authorList>
    </citation>
    <scope>NUCLEOTIDE SEQUENCE [LARGE SCALE GENOMIC DNA]</scope>
</reference>
<dbReference type="PANTHER" id="PTHR11311:SF16">
    <property type="entry name" value="SPONDIN-1"/>
    <property type="match status" value="1"/>
</dbReference>
<dbReference type="Pfam" id="PF02014">
    <property type="entry name" value="Reeler"/>
    <property type="match status" value="1"/>
</dbReference>
<proteinExistence type="predicted"/>
<protein>
    <recommendedName>
        <fullName evidence="2">Spondin-1</fullName>
    </recommendedName>
    <alternativeName>
        <fullName evidence="6">F-spondin</fullName>
    </alternativeName>
</protein>
<dbReference type="NCBIfam" id="NF038123">
    <property type="entry name" value="NF038123_dom"/>
    <property type="match status" value="1"/>
</dbReference>
<dbReference type="InterPro" id="IPR038678">
    <property type="entry name" value="Spondin_N_sf"/>
</dbReference>
<dbReference type="SMART" id="SM00209">
    <property type="entry name" value="TSP1"/>
    <property type="match status" value="9"/>
</dbReference>
<accession>A0ABP0H0A7</accession>
<dbReference type="InterPro" id="IPR002861">
    <property type="entry name" value="Reeler_dom"/>
</dbReference>
<name>A0ABP0H0A7_CLALP</name>
<keyword evidence="11" id="KW-1185">Reference proteome</keyword>
<feature type="signal peptide" evidence="7">
    <location>
        <begin position="1"/>
        <end position="23"/>
    </location>
</feature>
<dbReference type="Pfam" id="PF06468">
    <property type="entry name" value="Spond_N"/>
    <property type="match status" value="1"/>
</dbReference>
<comment type="caution">
    <text evidence="10">The sequence shown here is derived from an EMBL/GenBank/DDBJ whole genome shotgun (WGS) entry which is preliminary data.</text>
</comment>
<evidence type="ECO:0000259" key="9">
    <source>
        <dbReference type="PROSITE" id="PS51020"/>
    </source>
</evidence>
<dbReference type="Gene3D" id="2.20.100.10">
    <property type="entry name" value="Thrombospondin type-1 (TSP1) repeat"/>
    <property type="match status" value="8"/>
</dbReference>
<dbReference type="InterPro" id="IPR009465">
    <property type="entry name" value="Spondin_N"/>
</dbReference>
<evidence type="ECO:0000313" key="11">
    <source>
        <dbReference type="Proteomes" id="UP001642483"/>
    </source>
</evidence>
<evidence type="ECO:0000256" key="4">
    <source>
        <dbReference type="ARBA" id="ARBA00022737"/>
    </source>
</evidence>
<feature type="chain" id="PRO_5047160397" description="Spondin-1" evidence="7">
    <location>
        <begin position="24"/>
        <end position="937"/>
    </location>
</feature>
<feature type="domain" description="Spondin" evidence="9">
    <location>
        <begin position="177"/>
        <end position="370"/>
    </location>
</feature>
<dbReference type="Gene3D" id="2.60.40.2130">
    <property type="entry name" value="F-spondin domain"/>
    <property type="match status" value="1"/>
</dbReference>
<dbReference type="InterPro" id="IPR036383">
    <property type="entry name" value="TSP1_rpt_sf"/>
</dbReference>
<gene>
    <name evidence="10" type="ORF">CVLEPA_LOCUS30649</name>
</gene>
<sequence>MGSLCFPYILVCCLFATISISKGQLGTVGDQFNCQGDPSNKYYSAPRNGDNGFQIKIDGVERGFEPEQEYIVTLQSTGQISFRGFALRAVATDNQAAGSFAVVNKYMAQVKRGCPNVATHVTNGKKSRVQVRWRASVSGCVQIIGSVIQKGPIWFKGKGGLTFNICVRNQTTSLAPNTTGCCACGTARYRMTFYGLWSPQSHPIDYPPYSTHWSNIVGASHSGNYIIWEYGGYASDGVQKVAEWGWVGNVESEIRAHTDDVLSVIKTKAQWPAYEPRNIREPPSDEFGVDQERHLVTALTMLGPSPDWNVGITKESMCTESCGWAGERRYDLVPWDAGTDNGVSYMSPNSPTDPHEPIRPLTTSDHPHSPFFNQNSSQIPPVARIIIRRLSISDDQCGDSEMVPEDNADVIETPISLGNVVPQPCMYAEWSNWSECGVTCGWGIKIRTRMVKFQPDSNPCEATMEKEICQGSDECEGGNDATICLYSDWTTWSACGLTCGASLRIRTRLLKWPSEERNCHDPLKEMLKCNLPPCGCSYSKWSEWMPCPVTCGFGQTIRKRSIESDNGNCSEPMTQTTQCLRSMLCDEETVEMRGCQYSPWSDWTHCPVTCGPGQTFRKRVLLRSAASSTCKGFQMENSKCMTSSSCLESCQYGDWSEWMPCSESCGVGSTLRKKFLIGSSDGNACQGFVMQRSACHNGPCDVQQISDCTFLPWSAWMPCSVTCGKGETLRKRFLNRTVSAENCLEFEMEKNRCMVSCDVSPVATQCTYTEWTQWMPCSSTCETFRKRALKIAPPDRYCKPFMMERRNCSSTECSRGTNTSRSEICEVSSWQPWGSCSVTCGRRGVATRTRQLLRSPFAPLSACEVPQLAQRKRCKPATLKCPRNCLLSTWSKWSKCNCTRRRHHGLQIRTRKRRSRARFNGRLCGPRKQKRTCVCPA</sequence>
<dbReference type="EMBL" id="CAWYQH010000163">
    <property type="protein sequence ID" value="CAK8697419.1"/>
    <property type="molecule type" value="Genomic_DNA"/>
</dbReference>
<dbReference type="InterPro" id="IPR000884">
    <property type="entry name" value="TSP1_rpt"/>
</dbReference>
<dbReference type="Proteomes" id="UP001642483">
    <property type="component" value="Unassembled WGS sequence"/>
</dbReference>
<dbReference type="Pfam" id="PF00090">
    <property type="entry name" value="TSP_1"/>
    <property type="match status" value="7"/>
</dbReference>
<dbReference type="PROSITE" id="PS50092">
    <property type="entry name" value="TSP1"/>
    <property type="match status" value="9"/>
</dbReference>
<dbReference type="CDD" id="cd08544">
    <property type="entry name" value="Reeler"/>
    <property type="match status" value="1"/>
</dbReference>
<keyword evidence="3" id="KW-0272">Extracellular matrix</keyword>
<evidence type="ECO:0000259" key="8">
    <source>
        <dbReference type="PROSITE" id="PS51019"/>
    </source>
</evidence>
<feature type="domain" description="Reelin" evidence="8">
    <location>
        <begin position="19"/>
        <end position="179"/>
    </location>
</feature>
<dbReference type="InterPro" id="IPR042307">
    <property type="entry name" value="Reeler_sf"/>
</dbReference>
<evidence type="ECO:0000256" key="7">
    <source>
        <dbReference type="SAM" id="SignalP"/>
    </source>
</evidence>
<evidence type="ECO:0000256" key="5">
    <source>
        <dbReference type="ARBA" id="ARBA00022889"/>
    </source>
</evidence>